<dbReference type="SUPFAM" id="SSF47473">
    <property type="entry name" value="EF-hand"/>
    <property type="match status" value="1"/>
</dbReference>
<evidence type="ECO:0000256" key="4">
    <source>
        <dbReference type="ARBA" id="ARBA00022827"/>
    </source>
</evidence>
<dbReference type="PRINTS" id="PR00368">
    <property type="entry name" value="FADPNR"/>
</dbReference>
<dbReference type="GO" id="GO:0005509">
    <property type="term" value="F:calcium ion binding"/>
    <property type="evidence" value="ECO:0007669"/>
    <property type="project" value="InterPro"/>
</dbReference>
<dbReference type="Pfam" id="PF07992">
    <property type="entry name" value="Pyr_redox_2"/>
    <property type="match status" value="1"/>
</dbReference>
<dbReference type="GO" id="GO:0003954">
    <property type="term" value="F:NADH dehydrogenase activity"/>
    <property type="evidence" value="ECO:0007669"/>
    <property type="project" value="InterPro"/>
</dbReference>
<keyword evidence="4" id="KW-0274">FAD</keyword>
<accession>A0A9N8VVS3</accession>
<evidence type="ECO:0000313" key="12">
    <source>
        <dbReference type="Proteomes" id="UP000789342"/>
    </source>
</evidence>
<comment type="subcellular location">
    <subcellularLocation>
        <location evidence="1">Mitochondrion inner membrane</location>
        <topology evidence="1">Peripheral membrane protein</topology>
        <orientation evidence="1">Intermembrane side</orientation>
    </subcellularLocation>
</comment>
<keyword evidence="6" id="KW-0809">Transit peptide</keyword>
<dbReference type="InterPro" id="IPR023753">
    <property type="entry name" value="FAD/NAD-binding_dom"/>
</dbReference>
<dbReference type="GO" id="GO:0005743">
    <property type="term" value="C:mitochondrial inner membrane"/>
    <property type="evidence" value="ECO:0007669"/>
    <property type="project" value="UniProtKB-SubCell"/>
</dbReference>
<feature type="domain" description="EF-hand" evidence="10">
    <location>
        <begin position="490"/>
        <end position="525"/>
    </location>
</feature>
<sequence>MICKLKNIHRFDSNHFRINSLFAPGRFQKSILSTNSDICSPTRFSRRFLSSEANATIEPKTGRRRQIFLLSSSIIIGAVLFAVLDHKRTEAEVKKHEISNLTLEFKRGGPKQLPIASHFTDEKDFSIGKPRLVILGSGWGAVSLIKELEKDKYHVTVISPQNYFLFTPLLPSATVGTLEARSLLEPIRGIIKHICAHYLEARATDVCFDEKLVEVSTGPDGDSFYVPYDKLVIAVGSKSITHGIEGIEHCHFLKTINDARAIRKTIMDNIEKASLPTTSSEERKRLLSFVVCGGGPTGVEFAAELYDFLTEDVVKYQFPTVLRKEVQVSIIQGSDHILNTYDKKISDFAEKKFKRDNINVITNARVQKVKEDHIIYKKKNEDEERELKYGLCLWSTGIAMSSLTKKISEKLPEQKNMRALVTDNRLRLMGIPDSSVYAIGDCSTVKNPKLVENLMKFFTDADVDNSGALSYAEFQAMAKKISRKYPITADHLKKANILFATYDKNKSGTLELDELHAMLDDIDKRLTSLPATAQVAHQQGKYLAKKLNKLALERSTAIFPSSTDYSVDGAEKENPDMDDRLEPFNYAHLGSLAYIGNSAVADFGTGYTWTGGWSAVYLWRSIYFSEQVSLRTRVLLALDWTKGSIFGRDISKF</sequence>
<dbReference type="InterPro" id="IPR011992">
    <property type="entry name" value="EF-hand-dom_pair"/>
</dbReference>
<evidence type="ECO:0000256" key="6">
    <source>
        <dbReference type="ARBA" id="ARBA00022946"/>
    </source>
</evidence>
<keyword evidence="9" id="KW-0812">Transmembrane</keyword>
<feature type="domain" description="EF-hand" evidence="10">
    <location>
        <begin position="449"/>
        <end position="484"/>
    </location>
</feature>
<keyword evidence="9" id="KW-0472">Membrane</keyword>
<comment type="similarity">
    <text evidence="2">Belongs to the NADH dehydrogenase family.</text>
</comment>
<protein>
    <submittedName>
        <fullName evidence="11">518_t:CDS:1</fullName>
    </submittedName>
</protein>
<keyword evidence="5" id="KW-0106">Calcium</keyword>
<evidence type="ECO:0000256" key="5">
    <source>
        <dbReference type="ARBA" id="ARBA00022837"/>
    </source>
</evidence>
<dbReference type="PROSITE" id="PS00018">
    <property type="entry name" value="EF_HAND_1"/>
    <property type="match status" value="2"/>
</dbReference>
<evidence type="ECO:0000259" key="10">
    <source>
        <dbReference type="PROSITE" id="PS50222"/>
    </source>
</evidence>
<comment type="caution">
    <text evidence="11">The sequence shown here is derived from an EMBL/GenBank/DDBJ whole genome shotgun (WGS) entry which is preliminary data.</text>
</comment>
<dbReference type="OrthoDB" id="3244603at2759"/>
<dbReference type="InterPro" id="IPR018247">
    <property type="entry name" value="EF_Hand_1_Ca_BS"/>
</dbReference>
<dbReference type="SUPFAM" id="SSF51905">
    <property type="entry name" value="FAD/NAD(P)-binding domain"/>
    <property type="match status" value="2"/>
</dbReference>
<dbReference type="Proteomes" id="UP000789342">
    <property type="component" value="Unassembled WGS sequence"/>
</dbReference>
<dbReference type="InterPro" id="IPR036188">
    <property type="entry name" value="FAD/NAD-bd_sf"/>
</dbReference>
<reference evidence="11" key="1">
    <citation type="submission" date="2021-06" db="EMBL/GenBank/DDBJ databases">
        <authorList>
            <person name="Kallberg Y."/>
            <person name="Tangrot J."/>
            <person name="Rosling A."/>
        </authorList>
    </citation>
    <scope>NUCLEOTIDE SEQUENCE</scope>
    <source>
        <strain evidence="11">CL551</strain>
    </source>
</reference>
<evidence type="ECO:0000256" key="3">
    <source>
        <dbReference type="ARBA" id="ARBA00022630"/>
    </source>
</evidence>
<dbReference type="PANTHER" id="PTHR43706">
    <property type="entry name" value="NADH DEHYDROGENASE"/>
    <property type="match status" value="1"/>
</dbReference>
<dbReference type="Pfam" id="PF22366">
    <property type="entry name" value="NDH2_C"/>
    <property type="match status" value="1"/>
</dbReference>
<evidence type="ECO:0000256" key="8">
    <source>
        <dbReference type="ARBA" id="ARBA00023027"/>
    </source>
</evidence>
<evidence type="ECO:0000256" key="1">
    <source>
        <dbReference type="ARBA" id="ARBA00004137"/>
    </source>
</evidence>
<proteinExistence type="inferred from homology"/>
<keyword evidence="9" id="KW-1133">Transmembrane helix</keyword>
<dbReference type="PANTHER" id="PTHR43706:SF50">
    <property type="entry name" value="NADH DEHYDROGENASE (UBIQUINONE)-RELATED"/>
    <property type="match status" value="1"/>
</dbReference>
<evidence type="ECO:0000256" key="7">
    <source>
        <dbReference type="ARBA" id="ARBA00023002"/>
    </source>
</evidence>
<evidence type="ECO:0000313" key="11">
    <source>
        <dbReference type="EMBL" id="CAG8468207.1"/>
    </source>
</evidence>
<keyword evidence="7" id="KW-0560">Oxidoreductase</keyword>
<dbReference type="InterPro" id="IPR045024">
    <property type="entry name" value="NDH-2"/>
</dbReference>
<dbReference type="Gene3D" id="3.50.50.100">
    <property type="match status" value="2"/>
</dbReference>
<dbReference type="InterPro" id="IPR002048">
    <property type="entry name" value="EF_hand_dom"/>
</dbReference>
<gene>
    <name evidence="11" type="ORF">AMORRO_LOCUS1731</name>
</gene>
<keyword evidence="3" id="KW-0285">Flavoprotein</keyword>
<evidence type="ECO:0000256" key="9">
    <source>
        <dbReference type="SAM" id="Phobius"/>
    </source>
</evidence>
<organism evidence="11 12">
    <name type="scientific">Acaulospora morrowiae</name>
    <dbReference type="NCBI Taxonomy" id="94023"/>
    <lineage>
        <taxon>Eukaryota</taxon>
        <taxon>Fungi</taxon>
        <taxon>Fungi incertae sedis</taxon>
        <taxon>Mucoromycota</taxon>
        <taxon>Glomeromycotina</taxon>
        <taxon>Glomeromycetes</taxon>
        <taxon>Diversisporales</taxon>
        <taxon>Acaulosporaceae</taxon>
        <taxon>Acaulospora</taxon>
    </lineage>
</organism>
<feature type="transmembrane region" description="Helical" evidence="9">
    <location>
        <begin position="67"/>
        <end position="84"/>
    </location>
</feature>
<keyword evidence="12" id="KW-1185">Reference proteome</keyword>
<name>A0A9N8VVS3_9GLOM</name>
<evidence type="ECO:0000256" key="2">
    <source>
        <dbReference type="ARBA" id="ARBA00005272"/>
    </source>
</evidence>
<dbReference type="SMART" id="SM00054">
    <property type="entry name" value="EFh"/>
    <property type="match status" value="2"/>
</dbReference>
<dbReference type="PROSITE" id="PS50222">
    <property type="entry name" value="EF_HAND_2"/>
    <property type="match status" value="2"/>
</dbReference>
<dbReference type="Pfam" id="PF13202">
    <property type="entry name" value="EF-hand_5"/>
    <property type="match status" value="2"/>
</dbReference>
<keyword evidence="8" id="KW-0520">NAD</keyword>
<dbReference type="InterPro" id="IPR054585">
    <property type="entry name" value="NDH2-like_C"/>
</dbReference>
<dbReference type="EMBL" id="CAJVPV010000658">
    <property type="protein sequence ID" value="CAG8468207.1"/>
    <property type="molecule type" value="Genomic_DNA"/>
</dbReference>
<dbReference type="AlphaFoldDB" id="A0A9N8VVS3"/>